<keyword evidence="2" id="KW-0813">Transport</keyword>
<evidence type="ECO:0000256" key="7">
    <source>
        <dbReference type="ARBA" id="ARBA00022989"/>
    </source>
</evidence>
<dbReference type="RefSeq" id="WP_190385042.1">
    <property type="nucleotide sequence ID" value="NZ_JACJTM010000016.1"/>
</dbReference>
<dbReference type="GeneID" id="78217102"/>
<sequence>MNKQEEPNQTPVTQLFSHLKFENNQFQHQPGSVFGNTALIVGTTIGAGILGLPAVTLTSGIIPSTILLIIVWVYTLISGLLIAELTLNVMHIEGITHIGLLAIIEKILGKMGARIAGIAYVFNHYALLVAYMTEGGEVLTTTVNQVWKLENILPHWPGIISFFLIFGGLMYWGKDSLIEKINGLFIIILLAAFIGLLILGGMQFKPSQLLVQNWQAVGSSIAVMYVAMFFHSIIPLVVTQLEGDIVKIRQSMIIGSLIPLFMFLAWNAIILGCMTPDTLQDNFGNERAFNPLQILRNGESGQWFAMLLSIFSEFAIITSFIGITYGLADFFKDVFTITKSEISRLPLYSLVLLPPLSFGTLNPSIFLDALKYTGTFSVSILAGIMPALMSWKQHQKPAFINSNSQTLVPGGKITLIILIIGGLFLIVRQLFSIQRFPLL</sequence>
<evidence type="ECO:0000256" key="5">
    <source>
        <dbReference type="ARBA" id="ARBA00022692"/>
    </source>
</evidence>
<dbReference type="InterPro" id="IPR018227">
    <property type="entry name" value="Amino_acid_transport_2"/>
</dbReference>
<feature type="transmembrane region" description="Helical" evidence="9">
    <location>
        <begin position="216"/>
        <end position="239"/>
    </location>
</feature>
<feature type="transmembrane region" description="Helical" evidence="9">
    <location>
        <begin position="303"/>
        <end position="327"/>
    </location>
</feature>
<keyword evidence="3" id="KW-1003">Cell membrane</keyword>
<gene>
    <name evidence="10" type="ORF">H6G43_09240</name>
</gene>
<accession>A0ABR8IR68</accession>
<dbReference type="PANTHER" id="PTHR32195">
    <property type="entry name" value="OS07G0662800 PROTEIN"/>
    <property type="match status" value="1"/>
</dbReference>
<name>A0ABR8IR68_APHFL</name>
<evidence type="ECO:0000256" key="2">
    <source>
        <dbReference type="ARBA" id="ARBA00022448"/>
    </source>
</evidence>
<feature type="transmembrane region" description="Helical" evidence="9">
    <location>
        <begin position="251"/>
        <end position="271"/>
    </location>
</feature>
<evidence type="ECO:0000256" key="4">
    <source>
        <dbReference type="ARBA" id="ARBA00022519"/>
    </source>
</evidence>
<feature type="transmembrane region" description="Helical" evidence="9">
    <location>
        <begin position="115"/>
        <end position="133"/>
    </location>
</feature>
<evidence type="ECO:0000313" key="10">
    <source>
        <dbReference type="EMBL" id="MBD2685402.1"/>
    </source>
</evidence>
<dbReference type="EMBL" id="JACJTM010000016">
    <property type="protein sequence ID" value="MBD2685402.1"/>
    <property type="molecule type" value="Genomic_DNA"/>
</dbReference>
<evidence type="ECO:0000256" key="6">
    <source>
        <dbReference type="ARBA" id="ARBA00022970"/>
    </source>
</evidence>
<dbReference type="Proteomes" id="UP000660270">
    <property type="component" value="Unassembled WGS sequence"/>
</dbReference>
<feature type="transmembrane region" description="Helical" evidence="9">
    <location>
        <begin position="61"/>
        <end position="83"/>
    </location>
</feature>
<dbReference type="Gene3D" id="1.20.1740.10">
    <property type="entry name" value="Amino acid/polyamine transporter I"/>
    <property type="match status" value="1"/>
</dbReference>
<feature type="transmembrane region" description="Helical" evidence="9">
    <location>
        <begin position="33"/>
        <end position="55"/>
    </location>
</feature>
<protein>
    <submittedName>
        <fullName evidence="10">Tyrosine transporter</fullName>
    </submittedName>
</protein>
<dbReference type="InterPro" id="IPR013059">
    <property type="entry name" value="Trp_tyr_transpt"/>
</dbReference>
<reference evidence="10 11" key="1">
    <citation type="journal article" date="2020" name="ISME J.">
        <title>Comparative genomics reveals insights into cyanobacterial evolution and habitat adaptation.</title>
        <authorList>
            <person name="Chen M.Y."/>
            <person name="Teng W.K."/>
            <person name="Zhao L."/>
            <person name="Hu C.X."/>
            <person name="Zhou Y.K."/>
            <person name="Han B.P."/>
            <person name="Song L.R."/>
            <person name="Shu W.S."/>
        </authorList>
    </citation>
    <scope>NUCLEOTIDE SEQUENCE [LARGE SCALE GENOMIC DNA]</scope>
    <source>
        <strain evidence="10 11">FACHB-1249</strain>
    </source>
</reference>
<keyword evidence="6" id="KW-0029">Amino-acid transport</keyword>
<evidence type="ECO:0000256" key="8">
    <source>
        <dbReference type="ARBA" id="ARBA00023136"/>
    </source>
</evidence>
<keyword evidence="4" id="KW-0997">Cell inner membrane</keyword>
<comment type="caution">
    <text evidence="10">The sequence shown here is derived from an EMBL/GenBank/DDBJ whole genome shotgun (WGS) entry which is preliminary data.</text>
</comment>
<keyword evidence="7 9" id="KW-1133">Transmembrane helix</keyword>
<dbReference type="Pfam" id="PF03222">
    <property type="entry name" value="Trp_Tyr_perm"/>
    <property type="match status" value="1"/>
</dbReference>
<evidence type="ECO:0000256" key="1">
    <source>
        <dbReference type="ARBA" id="ARBA00004429"/>
    </source>
</evidence>
<feature type="transmembrane region" description="Helical" evidence="9">
    <location>
        <begin position="347"/>
        <end position="366"/>
    </location>
</feature>
<organism evidence="10 11">
    <name type="scientific">Aphanizomenon flos-aquae FACHB-1249</name>
    <dbReference type="NCBI Taxonomy" id="2692889"/>
    <lineage>
        <taxon>Bacteria</taxon>
        <taxon>Bacillati</taxon>
        <taxon>Cyanobacteriota</taxon>
        <taxon>Cyanophyceae</taxon>
        <taxon>Nostocales</taxon>
        <taxon>Aphanizomenonaceae</taxon>
        <taxon>Aphanizomenon</taxon>
    </lineage>
</organism>
<comment type="subcellular location">
    <subcellularLocation>
        <location evidence="1">Cell inner membrane</location>
        <topology evidence="1">Multi-pass membrane protein</topology>
    </subcellularLocation>
</comment>
<dbReference type="PANTHER" id="PTHR32195:SF26">
    <property type="entry name" value="TRYPTOPHAN OR TYROSINE TRANSPORTER PROTEIN"/>
    <property type="match status" value="1"/>
</dbReference>
<evidence type="ECO:0000313" key="11">
    <source>
        <dbReference type="Proteomes" id="UP000660270"/>
    </source>
</evidence>
<keyword evidence="11" id="KW-1185">Reference proteome</keyword>
<feature type="transmembrane region" description="Helical" evidence="9">
    <location>
        <begin position="412"/>
        <end position="431"/>
    </location>
</feature>
<dbReference type="PRINTS" id="PR00166">
    <property type="entry name" value="AROAAPRMEASE"/>
</dbReference>
<feature type="transmembrane region" description="Helical" evidence="9">
    <location>
        <begin position="153"/>
        <end position="172"/>
    </location>
</feature>
<keyword evidence="8 9" id="KW-0472">Membrane</keyword>
<feature type="transmembrane region" description="Helical" evidence="9">
    <location>
        <begin position="184"/>
        <end position="204"/>
    </location>
</feature>
<keyword evidence="5 9" id="KW-0812">Transmembrane</keyword>
<proteinExistence type="predicted"/>
<evidence type="ECO:0000256" key="3">
    <source>
        <dbReference type="ARBA" id="ARBA00022475"/>
    </source>
</evidence>
<evidence type="ECO:0000256" key="9">
    <source>
        <dbReference type="SAM" id="Phobius"/>
    </source>
</evidence>